<sequence length="141" mass="15865">LALILSVSQACMIQVSLADRVHEVRFLLGKIISPLLEHNSKGSKPVEGAFECVFIDENLAMMKSCSSVLHDNVVSATVLNVLIVLHVAPLIAFGYILFRYLVEGHTEHLFLYVENLEQKFDEHIAHPSVKYNDGIYPIRYV</sequence>
<feature type="signal peptide" evidence="2">
    <location>
        <begin position="1"/>
        <end position="18"/>
    </location>
</feature>
<feature type="transmembrane region" description="Helical" evidence="1">
    <location>
        <begin position="78"/>
        <end position="98"/>
    </location>
</feature>
<organism evidence="3 4">
    <name type="scientific">Dracunculus medinensis</name>
    <name type="common">Guinea worm</name>
    <dbReference type="NCBI Taxonomy" id="318479"/>
    <lineage>
        <taxon>Eukaryota</taxon>
        <taxon>Metazoa</taxon>
        <taxon>Ecdysozoa</taxon>
        <taxon>Nematoda</taxon>
        <taxon>Chromadorea</taxon>
        <taxon>Rhabditida</taxon>
        <taxon>Spirurina</taxon>
        <taxon>Dracunculoidea</taxon>
        <taxon>Dracunculidae</taxon>
        <taxon>Dracunculus</taxon>
    </lineage>
</organism>
<keyword evidence="1" id="KW-0472">Membrane</keyword>
<protein>
    <submittedName>
        <fullName evidence="4">ABC transmembrane type-1 domain-containing protein</fullName>
    </submittedName>
</protein>
<keyword evidence="1" id="KW-1133">Transmembrane helix</keyword>
<dbReference type="AlphaFoldDB" id="A0A0N4UKZ7"/>
<feature type="chain" id="PRO_5005886726" evidence="2">
    <location>
        <begin position="19"/>
        <end position="141"/>
    </location>
</feature>
<proteinExistence type="predicted"/>
<evidence type="ECO:0000256" key="2">
    <source>
        <dbReference type="SAM" id="SignalP"/>
    </source>
</evidence>
<evidence type="ECO:0000313" key="4">
    <source>
        <dbReference type="WBParaSite" id="DME_0000844201-mRNA-1"/>
    </source>
</evidence>
<reference evidence="4" key="1">
    <citation type="submission" date="2017-02" db="UniProtKB">
        <authorList>
            <consortium name="WormBaseParasite"/>
        </authorList>
    </citation>
    <scope>IDENTIFICATION</scope>
</reference>
<keyword evidence="2" id="KW-0732">Signal</keyword>
<keyword evidence="1" id="KW-0812">Transmembrane</keyword>
<accession>A0A0N4UKZ7</accession>
<dbReference type="WBParaSite" id="DME_0000844201-mRNA-1">
    <property type="protein sequence ID" value="DME_0000844201-mRNA-1"/>
    <property type="gene ID" value="DME_0000844201"/>
</dbReference>
<evidence type="ECO:0000313" key="3">
    <source>
        <dbReference type="Proteomes" id="UP000038040"/>
    </source>
</evidence>
<evidence type="ECO:0000256" key="1">
    <source>
        <dbReference type="SAM" id="Phobius"/>
    </source>
</evidence>
<dbReference type="Proteomes" id="UP000038040">
    <property type="component" value="Unplaced"/>
</dbReference>
<name>A0A0N4UKZ7_DRAME</name>